<feature type="domain" description="Ig-like" evidence="7">
    <location>
        <begin position="441"/>
        <end position="525"/>
    </location>
</feature>
<dbReference type="Pfam" id="PF13927">
    <property type="entry name" value="Ig_3"/>
    <property type="match status" value="2"/>
</dbReference>
<evidence type="ECO:0000256" key="6">
    <source>
        <dbReference type="SAM" id="Phobius"/>
    </source>
</evidence>
<dbReference type="SUPFAM" id="SSF49265">
    <property type="entry name" value="Fibronectin type III"/>
    <property type="match status" value="1"/>
</dbReference>
<dbReference type="InterPro" id="IPR036116">
    <property type="entry name" value="FN3_sf"/>
</dbReference>
<evidence type="ECO:0000256" key="5">
    <source>
        <dbReference type="ARBA" id="ARBA00023157"/>
    </source>
</evidence>
<evidence type="ECO:0000313" key="10">
    <source>
        <dbReference type="RefSeq" id="XP_022248386.1"/>
    </source>
</evidence>
<dbReference type="Gene3D" id="2.60.40.10">
    <property type="entry name" value="Immunoglobulins"/>
    <property type="match status" value="5"/>
</dbReference>
<evidence type="ECO:0000259" key="7">
    <source>
        <dbReference type="PROSITE" id="PS50835"/>
    </source>
</evidence>
<dbReference type="PROSITE" id="PS50853">
    <property type="entry name" value="FN3"/>
    <property type="match status" value="1"/>
</dbReference>
<dbReference type="SMART" id="SM00409">
    <property type="entry name" value="IG"/>
    <property type="match status" value="4"/>
</dbReference>
<dbReference type="InterPro" id="IPR003598">
    <property type="entry name" value="Ig_sub2"/>
</dbReference>
<keyword evidence="9" id="KW-1185">Reference proteome</keyword>
<evidence type="ECO:0000256" key="3">
    <source>
        <dbReference type="ARBA" id="ARBA00022989"/>
    </source>
</evidence>
<dbReference type="Pfam" id="PF07686">
    <property type="entry name" value="V-set"/>
    <property type="match status" value="1"/>
</dbReference>
<keyword evidence="3 6" id="KW-1133">Transmembrane helix</keyword>
<accession>A0ABM1SXN0</accession>
<name>A0ABM1SXN0_LIMPO</name>
<dbReference type="InterPro" id="IPR003961">
    <property type="entry name" value="FN3_dom"/>
</dbReference>
<dbReference type="Pfam" id="PF08205">
    <property type="entry name" value="C2-set_2"/>
    <property type="match status" value="1"/>
</dbReference>
<protein>
    <submittedName>
        <fullName evidence="10">Synaptogenesis protein syg-2-like isoform X1</fullName>
    </submittedName>
</protein>
<dbReference type="InterPro" id="IPR007110">
    <property type="entry name" value="Ig-like_dom"/>
</dbReference>
<dbReference type="SUPFAM" id="SSF48726">
    <property type="entry name" value="Immunoglobulin"/>
    <property type="match status" value="5"/>
</dbReference>
<evidence type="ECO:0000313" key="9">
    <source>
        <dbReference type="Proteomes" id="UP000694941"/>
    </source>
</evidence>
<dbReference type="PANTHER" id="PTHR23278:SF19">
    <property type="entry name" value="OBSCURIN"/>
    <property type="match status" value="1"/>
</dbReference>
<comment type="subcellular location">
    <subcellularLocation>
        <location evidence="1">Membrane</location>
        <topology evidence="1">Single-pass membrane protein</topology>
    </subcellularLocation>
</comment>
<feature type="domain" description="Ig-like" evidence="7">
    <location>
        <begin position="35"/>
        <end position="134"/>
    </location>
</feature>
<dbReference type="InterPro" id="IPR013106">
    <property type="entry name" value="Ig_V-set"/>
</dbReference>
<dbReference type="GeneID" id="106464492"/>
<evidence type="ECO:0000256" key="1">
    <source>
        <dbReference type="ARBA" id="ARBA00004167"/>
    </source>
</evidence>
<dbReference type="PANTHER" id="PTHR23278">
    <property type="entry name" value="SIDESTEP PROTEIN"/>
    <property type="match status" value="1"/>
</dbReference>
<gene>
    <name evidence="10" type="primary">LOC106464492</name>
</gene>
<dbReference type="SMART" id="SM00408">
    <property type="entry name" value="IGc2"/>
    <property type="match status" value="4"/>
</dbReference>
<sequence>MMIVNVHKTEIILLFLQVLSGSYTYGTITLVGLVGQEVKLPCNITANLPNDKPALVLWYKDKSPTPIYTLDARLGPLWQARHSSNDNLVARAYLTTANRPATLVVDQVKKEDEGSYRCRVDFNRARTRYTDSVLKVIVPPSKLIIKDHNGRILKSLIGPYNEGESLFLTCEVFGGSPMPTVTWWRESVVLDNNYSLADKGITVNELTISSLRRHDLMASFTCFASNNNLSSSLSSTVTLDMNFRPLLLEMEGAQQPLSAGTPTKLNCRSAGSRPPVSITWWKEHLELKNARTTVSNHGNSTISTLIFTPTVEDDHKILSCVAKNLLMPGTTLRENRELIVHYAPLVSLGFYGKTKSQPVTEGSEIYFECLVQSNPRPRGIYWMFEGGKLQHNTSGGIIINNHTLVLKDISRSRKGRYSCTAINAVGKGESAMYFLLVEYAPICKSTNVKSFGVAVFESIHIICEVDAEPPEVSFGWGFNNTYETSYVIDFESRLTKSLATFTPRNEQGYGILLCWASNKIGPQITPCAFNITPVGPPEKPKNCKVQNVTMNSIQISCEEGHHGGLKQHFVLEVYDKNLETIESNLTSEMPQFFLQDLAYRTSFEVVVYAVNSAGRSESWAMTINTLSNLVGNDEQQWDFPFGPLFVIIGTSFIALIAVVLVIIIVIHIRFRTHSHRKTRDRSREDNSGCTEGLALKNITEGIKTMSPLEEERCPDIIPVNEIAFDCEDRSSEECVFIVPHSTSKSNMYKIPGENSESKERYKCSNTGCSTSTRGSSHVSSAVNTEDQLHAVSSKVTSGSSSTVLRRTVCQKEDALLSRRATTKV</sequence>
<evidence type="ECO:0000256" key="2">
    <source>
        <dbReference type="ARBA" id="ARBA00022692"/>
    </source>
</evidence>
<feature type="transmembrane region" description="Helical" evidence="6">
    <location>
        <begin position="644"/>
        <end position="668"/>
    </location>
</feature>
<dbReference type="InterPro" id="IPR013783">
    <property type="entry name" value="Ig-like_fold"/>
</dbReference>
<dbReference type="CDD" id="cd00063">
    <property type="entry name" value="FN3"/>
    <property type="match status" value="1"/>
</dbReference>
<dbReference type="InterPro" id="IPR013162">
    <property type="entry name" value="CD80_C2-set"/>
</dbReference>
<dbReference type="Proteomes" id="UP000694941">
    <property type="component" value="Unplaced"/>
</dbReference>
<feature type="domain" description="Ig-like" evidence="7">
    <location>
        <begin position="245"/>
        <end position="339"/>
    </location>
</feature>
<reference evidence="10" key="1">
    <citation type="submission" date="2025-08" db="UniProtKB">
        <authorList>
            <consortium name="RefSeq"/>
        </authorList>
    </citation>
    <scope>IDENTIFICATION</scope>
    <source>
        <tissue evidence="10">Muscle</tissue>
    </source>
</reference>
<dbReference type="InterPro" id="IPR003599">
    <property type="entry name" value="Ig_sub"/>
</dbReference>
<dbReference type="RefSeq" id="XP_022248386.1">
    <property type="nucleotide sequence ID" value="XM_022392678.1"/>
</dbReference>
<dbReference type="PROSITE" id="PS50835">
    <property type="entry name" value="IG_LIKE"/>
    <property type="match status" value="5"/>
</dbReference>
<organism evidence="9 10">
    <name type="scientific">Limulus polyphemus</name>
    <name type="common">Atlantic horseshoe crab</name>
    <dbReference type="NCBI Taxonomy" id="6850"/>
    <lineage>
        <taxon>Eukaryota</taxon>
        <taxon>Metazoa</taxon>
        <taxon>Ecdysozoa</taxon>
        <taxon>Arthropoda</taxon>
        <taxon>Chelicerata</taxon>
        <taxon>Merostomata</taxon>
        <taxon>Xiphosura</taxon>
        <taxon>Limulidae</taxon>
        <taxon>Limulus</taxon>
    </lineage>
</organism>
<evidence type="ECO:0000256" key="4">
    <source>
        <dbReference type="ARBA" id="ARBA00023136"/>
    </source>
</evidence>
<dbReference type="InterPro" id="IPR036179">
    <property type="entry name" value="Ig-like_dom_sf"/>
</dbReference>
<feature type="transmembrane region" description="Helical" evidence="6">
    <location>
        <begin position="12"/>
        <end position="35"/>
    </location>
</feature>
<keyword evidence="5" id="KW-1015">Disulfide bond</keyword>
<evidence type="ECO:0000259" key="8">
    <source>
        <dbReference type="PROSITE" id="PS50853"/>
    </source>
</evidence>
<feature type="domain" description="Ig-like" evidence="7">
    <location>
        <begin position="344"/>
        <end position="423"/>
    </location>
</feature>
<feature type="domain" description="Ig-like" evidence="7">
    <location>
        <begin position="140"/>
        <end position="238"/>
    </location>
</feature>
<keyword evidence="4 6" id="KW-0472">Membrane</keyword>
<feature type="domain" description="Fibronectin type-III" evidence="8">
    <location>
        <begin position="536"/>
        <end position="628"/>
    </location>
</feature>
<keyword evidence="2 6" id="KW-0812">Transmembrane</keyword>
<proteinExistence type="predicted"/>